<gene>
    <name evidence="1" type="ORF">PX52LOC_00987</name>
</gene>
<protein>
    <submittedName>
        <fullName evidence="1">Uncharacterized protein</fullName>
    </submittedName>
</protein>
<dbReference type="RefSeq" id="WP_149109036.1">
    <property type="nucleotide sequence ID" value="NZ_CP042425.1"/>
</dbReference>
<sequence>MTSTHEMPPGVPSRPASVRDKCWQRQFVAEHGLFPQPWFVAVVGDRAGSVDLGDLLVARPGSYILKPRFGSNGVAVVRVVSDGTRLSTASDCPDTALFLDEYPADPGRHGRDVVAAVATQRHRFVDRATAGLPEWAMGLSILEGEIRQDRAGGALFEPRIVAQRTDDRFITIGAIGKRVDTPIGAVVARDFRELSLEESLAMFLAPRVPAADLGASVRLAQELVLSAGDRAVAAVAPLMAEHGIRVHQFGVDGRLCWNPAANGVEFWFLEFQFGIGRIDVSPPPEYRSPADLRARFGPESG</sequence>
<reference evidence="2" key="1">
    <citation type="submission" date="2019-08" db="EMBL/GenBank/DDBJ databases">
        <title>Limnoglobus roseus gen. nov., sp. nov., a novel freshwater planctomycete with a giant genome from the family Gemmataceae.</title>
        <authorList>
            <person name="Kulichevskaya I.S."/>
            <person name="Naumoff D.G."/>
            <person name="Miroshnikov K."/>
            <person name="Ivanova A."/>
            <person name="Philippov D.A."/>
            <person name="Hakobyan A."/>
            <person name="Rijpstra I.C."/>
            <person name="Sinninghe Damste J.S."/>
            <person name="Liesack W."/>
            <person name="Dedysh S.N."/>
        </authorList>
    </citation>
    <scope>NUCLEOTIDE SEQUENCE [LARGE SCALE GENOMIC DNA]</scope>
    <source>
        <strain evidence="2">PX52</strain>
    </source>
</reference>
<accession>A0A5C1A4U2</accession>
<evidence type="ECO:0000313" key="1">
    <source>
        <dbReference type="EMBL" id="QEL14121.1"/>
    </source>
</evidence>
<dbReference type="KEGG" id="lrs:PX52LOC_00987"/>
<dbReference type="AlphaFoldDB" id="A0A5C1A4U2"/>
<dbReference type="OrthoDB" id="9769158at2"/>
<keyword evidence="2" id="KW-1185">Reference proteome</keyword>
<dbReference type="Proteomes" id="UP000324974">
    <property type="component" value="Chromosome"/>
</dbReference>
<proteinExistence type="predicted"/>
<name>A0A5C1A4U2_9BACT</name>
<dbReference type="EMBL" id="CP042425">
    <property type="protein sequence ID" value="QEL14121.1"/>
    <property type="molecule type" value="Genomic_DNA"/>
</dbReference>
<organism evidence="1 2">
    <name type="scientific">Limnoglobus roseus</name>
    <dbReference type="NCBI Taxonomy" id="2598579"/>
    <lineage>
        <taxon>Bacteria</taxon>
        <taxon>Pseudomonadati</taxon>
        <taxon>Planctomycetota</taxon>
        <taxon>Planctomycetia</taxon>
        <taxon>Gemmatales</taxon>
        <taxon>Gemmataceae</taxon>
        <taxon>Limnoglobus</taxon>
    </lineage>
</organism>
<evidence type="ECO:0000313" key="2">
    <source>
        <dbReference type="Proteomes" id="UP000324974"/>
    </source>
</evidence>